<reference evidence="2" key="2">
    <citation type="submission" date="2021-05" db="EMBL/GenBank/DDBJ databases">
        <authorList>
            <person name="Moolhuijzen P.M."/>
            <person name="Moffat C.S."/>
        </authorList>
    </citation>
    <scope>NUCLEOTIDE SEQUENCE</scope>
    <source>
        <strain evidence="2">86-124</strain>
    </source>
</reference>
<dbReference type="OrthoDB" id="5337308at2759"/>
<evidence type="ECO:0000313" key="3">
    <source>
        <dbReference type="Proteomes" id="UP000249757"/>
    </source>
</evidence>
<accession>A0A2W1G440</accession>
<reference evidence="1" key="1">
    <citation type="journal article" date="2018" name="BMC Genomics">
        <title>Comparative genomics of the wheat fungal pathogen Pyrenophora tritici-repentis reveals chromosomal variations and genome plasticity.</title>
        <authorList>
            <person name="Moolhuijzen P."/>
            <person name="See P.T."/>
            <person name="Hane J.K."/>
            <person name="Shi G."/>
            <person name="Liu Z."/>
            <person name="Oliver R.P."/>
            <person name="Moffat C.S."/>
        </authorList>
    </citation>
    <scope>NUCLEOTIDE SEQUENCE [LARGE SCALE GENOMIC DNA]</scope>
    <source>
        <strain evidence="1">M4</strain>
    </source>
</reference>
<dbReference type="EMBL" id="NQIK02000007">
    <property type="protein sequence ID" value="KAF7568739.1"/>
    <property type="molecule type" value="Genomic_DNA"/>
</dbReference>
<reference evidence="3" key="4">
    <citation type="journal article" date="2022" name="Microb. Genom.">
        <title>A global pangenome for the wheat fungal pathogen Pyrenophora tritici-repentis and prediction of effector protein structural homology.</title>
        <authorList>
            <person name="Moolhuijzen P.M."/>
            <person name="See P.T."/>
            <person name="Shi G."/>
            <person name="Powell H.R."/>
            <person name="Cockram J."/>
            <person name="Jorgensen L.N."/>
            <person name="Benslimane H."/>
            <person name="Strelkov S.E."/>
            <person name="Turner J."/>
            <person name="Liu Z."/>
            <person name="Moffat C.S."/>
        </authorList>
    </citation>
    <scope>NUCLEOTIDE SEQUENCE [LARGE SCALE GENOMIC DNA]</scope>
</reference>
<name>A0A2W1G440_9PLEO</name>
<reference evidence="2" key="3">
    <citation type="journal article" date="2022" name="bioRxiv">
        <title>A global pangenome for the wheat fungal pathogen Pyrenophora tritici-repentis and prediction of effector protein structural homology.</title>
        <authorList>
            <person name="Moolhuijzen P."/>
            <person name="See P.T."/>
            <person name="Shi G."/>
            <person name="Powell H.R."/>
            <person name="Cockram J."/>
            <person name="Jorgensen L.N."/>
            <person name="Benslimane H."/>
            <person name="Strelkov S.E."/>
            <person name="Turner J."/>
            <person name="Liu Z."/>
            <person name="Moffat C.S."/>
        </authorList>
    </citation>
    <scope>NUCLEOTIDE SEQUENCE</scope>
    <source>
        <strain evidence="2">86-124</strain>
    </source>
</reference>
<organism evidence="2 3">
    <name type="scientific">Pyrenophora tritici-repentis</name>
    <dbReference type="NCBI Taxonomy" id="45151"/>
    <lineage>
        <taxon>Eukaryota</taxon>
        <taxon>Fungi</taxon>
        <taxon>Dikarya</taxon>
        <taxon>Ascomycota</taxon>
        <taxon>Pezizomycotina</taxon>
        <taxon>Dothideomycetes</taxon>
        <taxon>Pleosporomycetidae</taxon>
        <taxon>Pleosporales</taxon>
        <taxon>Pleosporineae</taxon>
        <taxon>Pleosporaceae</taxon>
        <taxon>Pyrenophora</taxon>
    </lineage>
</organism>
<sequence>MGANNSKHETDCVAYLAAIAKGRRLLELMHRPTSKIDQSPWISHSDLVAQGYVEWRDNMEEPSTMNSLLISKLAPHLRAEDFVCISHDYFTPLIVGGTAGKLEGAQFLSEIHAQAGILKACSNYAPSHTDRAACVSRPSLAHWSDAAFLQWASMHQDEQGVRSLNYILREDIQNANTLHIAGHIIRDLPQYHTWPGAVFPDSSDECMALLGTPNGSGIAWFLAQHREQLGHKVVDRVALFEHKAETGPGQMEASLNMLFYLRDV</sequence>
<evidence type="ECO:0000313" key="1">
    <source>
        <dbReference type="EMBL" id="KAF7568739.1"/>
    </source>
</evidence>
<keyword evidence="3" id="KW-1185">Reference proteome</keyword>
<dbReference type="Proteomes" id="UP000249757">
    <property type="component" value="Unassembled WGS sequence"/>
</dbReference>
<evidence type="ECO:0000313" key="2">
    <source>
        <dbReference type="EMBL" id="KAI1511816.1"/>
    </source>
</evidence>
<proteinExistence type="predicted"/>
<dbReference type="EMBL" id="NRDI02000013">
    <property type="protein sequence ID" value="KAI1511816.1"/>
    <property type="molecule type" value="Genomic_DNA"/>
</dbReference>
<comment type="caution">
    <text evidence="2">The sequence shown here is derived from an EMBL/GenBank/DDBJ whole genome shotgun (WGS) entry which is preliminary data.</text>
</comment>
<protein>
    <submittedName>
        <fullName evidence="2">Uncharacterized protein</fullName>
    </submittedName>
</protein>
<dbReference type="AlphaFoldDB" id="A0A2W1G440"/>
<gene>
    <name evidence="2" type="ORF">Ptr86124_009460</name>
    <name evidence="1" type="ORF">PtrM4_133520</name>
</gene>
<dbReference type="Proteomes" id="UP000245464">
    <property type="component" value="Chromosome 7"/>
</dbReference>